<keyword evidence="2" id="KW-1185">Reference proteome</keyword>
<proteinExistence type="predicted"/>
<organism evidence="1 2">
    <name type="scientific">Chryseobacterium ginsengisoli</name>
    <dbReference type="NCBI Taxonomy" id="363853"/>
    <lineage>
        <taxon>Bacteria</taxon>
        <taxon>Pseudomonadati</taxon>
        <taxon>Bacteroidota</taxon>
        <taxon>Flavobacteriia</taxon>
        <taxon>Flavobacteriales</taxon>
        <taxon>Weeksellaceae</taxon>
        <taxon>Chryseobacterium group</taxon>
        <taxon>Chryseobacterium</taxon>
    </lineage>
</organism>
<comment type="caution">
    <text evidence="1">The sequence shown here is derived from an EMBL/GenBank/DDBJ whole genome shotgun (WGS) entry which is preliminary data.</text>
</comment>
<gene>
    <name evidence="1" type="ORF">GCM10023210_01640</name>
</gene>
<evidence type="ECO:0008006" key="3">
    <source>
        <dbReference type="Google" id="ProtNLM"/>
    </source>
</evidence>
<protein>
    <recommendedName>
        <fullName evidence="3">DUF695 domain-containing protein</fullName>
    </recommendedName>
</protein>
<sequence length="205" mass="23737">MNTQKIIVETTSADLWWGIYGLDVKTGWEDITLFDESGEKIGWLCLCTKSYLRYVLEDLIDDEREIEFTDVIKRHLSGNVCNYWFCYDEIGDEDFFEVSFDAPKNEKGIKPSYIEIFHPNEGIDIETIKSAVSTFAKDFLKIGNCIVEVICDVSIEESIKSFKENQERLGNGNINVLFTDELISELSERWKMEKEQVLDKLNVSI</sequence>
<dbReference type="RefSeq" id="WP_345199694.1">
    <property type="nucleotide sequence ID" value="NZ_BAABHX010000001.1"/>
</dbReference>
<accession>A0ABP9LQ97</accession>
<name>A0ABP9LQ97_9FLAO</name>
<dbReference type="Proteomes" id="UP001500353">
    <property type="component" value="Unassembled WGS sequence"/>
</dbReference>
<reference evidence="2" key="1">
    <citation type="journal article" date="2019" name="Int. J. Syst. Evol. Microbiol.">
        <title>The Global Catalogue of Microorganisms (GCM) 10K type strain sequencing project: providing services to taxonomists for standard genome sequencing and annotation.</title>
        <authorList>
            <consortium name="The Broad Institute Genomics Platform"/>
            <consortium name="The Broad Institute Genome Sequencing Center for Infectious Disease"/>
            <person name="Wu L."/>
            <person name="Ma J."/>
        </authorList>
    </citation>
    <scope>NUCLEOTIDE SEQUENCE [LARGE SCALE GENOMIC DNA]</scope>
    <source>
        <strain evidence="2">JCM 18019</strain>
    </source>
</reference>
<evidence type="ECO:0000313" key="2">
    <source>
        <dbReference type="Proteomes" id="UP001500353"/>
    </source>
</evidence>
<dbReference type="EMBL" id="BAABHX010000001">
    <property type="protein sequence ID" value="GAA5083284.1"/>
    <property type="molecule type" value="Genomic_DNA"/>
</dbReference>
<evidence type="ECO:0000313" key="1">
    <source>
        <dbReference type="EMBL" id="GAA5083284.1"/>
    </source>
</evidence>